<dbReference type="SUPFAM" id="SSF51366">
    <property type="entry name" value="Ribulose-phoshate binding barrel"/>
    <property type="match status" value="1"/>
</dbReference>
<dbReference type="NCBIfam" id="TIGR00263">
    <property type="entry name" value="trpB"/>
    <property type="match status" value="1"/>
</dbReference>
<dbReference type="UniPathway" id="UPA00035">
    <property type="reaction ID" value="UER00044"/>
</dbReference>
<dbReference type="PANTHER" id="PTHR48077">
    <property type="entry name" value="TRYPTOPHAN SYNTHASE-RELATED"/>
    <property type="match status" value="1"/>
</dbReference>
<evidence type="ECO:0000256" key="9">
    <source>
        <dbReference type="ARBA" id="ARBA00022898"/>
    </source>
</evidence>
<dbReference type="InterPro" id="IPR036052">
    <property type="entry name" value="TrpB-like_PALP_sf"/>
</dbReference>
<comment type="pathway">
    <text evidence="2 13">Amino-acid biosynthesis; L-tryptophan biosynthesis; L-tryptophan from chorismate: step 5/5.</text>
</comment>
<proteinExistence type="inferred from homology"/>
<dbReference type="InterPro" id="IPR006654">
    <property type="entry name" value="Trp_synth_beta"/>
</dbReference>
<feature type="domain" description="Tryptophan synthase beta chain-like PALP" evidence="14">
    <location>
        <begin position="367"/>
        <end position="686"/>
    </location>
</feature>
<dbReference type="CDD" id="cd04724">
    <property type="entry name" value="Tryptophan_synthase_alpha"/>
    <property type="match status" value="1"/>
</dbReference>
<dbReference type="Pfam" id="PF00291">
    <property type="entry name" value="PALP"/>
    <property type="match status" value="1"/>
</dbReference>
<keyword evidence="10 13" id="KW-0057">Aromatic amino acid biosynthesis</keyword>
<evidence type="ECO:0000313" key="16">
    <source>
        <dbReference type="Proteomes" id="UP000434172"/>
    </source>
</evidence>
<dbReference type="FunFam" id="3.20.20.70:FF:000151">
    <property type="entry name" value="Tryptophan synthase"/>
    <property type="match status" value="1"/>
</dbReference>
<evidence type="ECO:0000256" key="8">
    <source>
        <dbReference type="ARBA" id="ARBA00022822"/>
    </source>
</evidence>
<evidence type="ECO:0000256" key="13">
    <source>
        <dbReference type="RuleBase" id="RU003663"/>
    </source>
</evidence>
<protein>
    <recommendedName>
        <fullName evidence="6 13">Tryptophan synthase</fullName>
        <ecNumber evidence="5 13">4.2.1.20</ecNumber>
    </recommendedName>
</protein>
<keyword evidence="8 13" id="KW-0822">Tryptophan biosynthesis</keyword>
<evidence type="ECO:0000256" key="4">
    <source>
        <dbReference type="ARBA" id="ARBA00006095"/>
    </source>
</evidence>
<comment type="catalytic activity">
    <reaction evidence="12 13">
        <text>(1S,2R)-1-C-(indol-3-yl)glycerol 3-phosphate + L-serine = D-glyceraldehyde 3-phosphate + L-tryptophan + H2O</text>
        <dbReference type="Rhea" id="RHEA:10532"/>
        <dbReference type="ChEBI" id="CHEBI:15377"/>
        <dbReference type="ChEBI" id="CHEBI:33384"/>
        <dbReference type="ChEBI" id="CHEBI:57912"/>
        <dbReference type="ChEBI" id="CHEBI:58866"/>
        <dbReference type="ChEBI" id="CHEBI:59776"/>
        <dbReference type="EC" id="4.2.1.20"/>
    </reaction>
</comment>
<reference evidence="15 16" key="1">
    <citation type="submission" date="2019-12" db="EMBL/GenBank/DDBJ databases">
        <title>A genome sequence resource for the geographically widespread anthracnose pathogen Colletotrichum asianum.</title>
        <authorList>
            <person name="Meng Y."/>
        </authorList>
    </citation>
    <scope>NUCLEOTIDE SEQUENCE [LARGE SCALE GENOMIC DNA]</scope>
    <source>
        <strain evidence="15 16">ICMP 18580</strain>
    </source>
</reference>
<dbReference type="HAMAP" id="MF_00133">
    <property type="entry name" value="Trp_synth_beta"/>
    <property type="match status" value="1"/>
</dbReference>
<evidence type="ECO:0000256" key="2">
    <source>
        <dbReference type="ARBA" id="ARBA00004733"/>
    </source>
</evidence>
<gene>
    <name evidence="15" type="ORF">GQ607_014443</name>
</gene>
<dbReference type="InterPro" id="IPR001926">
    <property type="entry name" value="TrpB-like_PALP"/>
</dbReference>
<evidence type="ECO:0000259" key="14">
    <source>
        <dbReference type="Pfam" id="PF00291"/>
    </source>
</evidence>
<dbReference type="EC" id="4.2.1.20" evidence="5 13"/>
<dbReference type="Pfam" id="PF00290">
    <property type="entry name" value="Trp_syntA"/>
    <property type="match status" value="1"/>
</dbReference>
<keyword evidence="11 13" id="KW-0456">Lyase</keyword>
<dbReference type="FunFam" id="3.40.50.1100:FF:000004">
    <property type="entry name" value="Tryptophan synthase beta chain"/>
    <property type="match status" value="1"/>
</dbReference>
<dbReference type="CDD" id="cd06446">
    <property type="entry name" value="Trp-synth_B"/>
    <property type="match status" value="1"/>
</dbReference>
<dbReference type="InterPro" id="IPR023026">
    <property type="entry name" value="Trp_synth_beta/beta-like"/>
</dbReference>
<sequence length="712" mass="76338">MEGLRQTFQRCKAQGRSALVTYVTAGYPTPQDTPGVLLAMEKGGADVIELGAPFTDPIADGPTIQTSNTVALQHGVTIESTLQMVKDARSQGLKAPVMLMGYYNPLLSYGEERLLNDCKSAGVNGFIVVDLPPEEAISFRKLCTKGGLSYVPLIAPATSDARMKILCKLADSFIYVVSRQGVTGALGSLNANLPDLIDRVKKYSGDKPAAVGFGVSTREHFLSVAQLADGVVVGSQIITTLQKAAPGELFNDVEKYCAYLCGRNSPEGGETTREVGMVEAMAAAKEPQNPTVDHITADQDSELVAQLAAMHGKIPERFGEFGGQYVPESLMDCLSQLEEGFNKIKDDPSFWEEYRSYYEYMGRPGHLHLAERLTEHAGGANIWLKREDLNHTGSHKINNALGQLLLAKRLGKTKIIAETGAGQHGVATATVCAKFGMECTVYMGAEDVRRQALNVFRMKLLGAKVVAVEAGSKTLRDAVNEAMRAWVVELDTTHYIIGSAIGPHPFPTIVRTFQSVIGTETKAQMLEKRGKLPDAVVACVGGGSNAVGMFYPFANDPSVKLLGVEAGGDGIDTARHSATLSGGSKGVLHGVKTYILQDKHGQVAETHSVSAGLDYPGVGPELSSWKDSERAKYVAATDAEAFIGFRLMSQLEGIIPALESAHGIYGAIELAKTMKKGEDIVICLSGRGDKDVQSVADELPKLGPKIGWDLRF</sequence>
<evidence type="ECO:0000256" key="1">
    <source>
        <dbReference type="ARBA" id="ARBA00001933"/>
    </source>
</evidence>
<dbReference type="InterPro" id="IPR018204">
    <property type="entry name" value="Trp_synthase_alpha_AS"/>
</dbReference>
<dbReference type="PANTHER" id="PTHR48077:SF3">
    <property type="entry name" value="TRYPTOPHAN SYNTHASE"/>
    <property type="match status" value="1"/>
</dbReference>
<keyword evidence="16" id="KW-1185">Reference proteome</keyword>
<dbReference type="InterPro" id="IPR013785">
    <property type="entry name" value="Aldolase_TIM"/>
</dbReference>
<keyword evidence="7 13" id="KW-0028">Amino-acid biosynthesis</keyword>
<dbReference type="PROSITE" id="PS00167">
    <property type="entry name" value="TRP_SYNTHASE_ALPHA"/>
    <property type="match status" value="1"/>
</dbReference>
<dbReference type="InterPro" id="IPR002028">
    <property type="entry name" value="Trp_synthase_suA"/>
</dbReference>
<dbReference type="NCBIfam" id="TIGR00262">
    <property type="entry name" value="trpA"/>
    <property type="match status" value="1"/>
</dbReference>
<dbReference type="SUPFAM" id="SSF53686">
    <property type="entry name" value="Tryptophan synthase beta subunit-like PLP-dependent enzymes"/>
    <property type="match status" value="1"/>
</dbReference>
<evidence type="ECO:0000256" key="10">
    <source>
        <dbReference type="ARBA" id="ARBA00023141"/>
    </source>
</evidence>
<dbReference type="HAMAP" id="MF_00131">
    <property type="entry name" value="Trp_synth_alpha"/>
    <property type="match status" value="1"/>
</dbReference>
<comment type="caution">
    <text evidence="15">The sequence shown here is derived from an EMBL/GenBank/DDBJ whole genome shotgun (WGS) entry which is preliminary data.</text>
</comment>
<evidence type="ECO:0000256" key="11">
    <source>
        <dbReference type="ARBA" id="ARBA00023239"/>
    </source>
</evidence>
<accession>A0A8H3W4Z0</accession>
<dbReference type="Gene3D" id="3.20.20.70">
    <property type="entry name" value="Aldolase class I"/>
    <property type="match status" value="1"/>
</dbReference>
<evidence type="ECO:0000256" key="7">
    <source>
        <dbReference type="ARBA" id="ARBA00022605"/>
    </source>
</evidence>
<dbReference type="Proteomes" id="UP000434172">
    <property type="component" value="Unassembled WGS sequence"/>
</dbReference>
<comment type="similarity">
    <text evidence="3">In the C-terminal section; belongs to the TrpB family.</text>
</comment>
<evidence type="ECO:0000256" key="6">
    <source>
        <dbReference type="ARBA" id="ARBA00018724"/>
    </source>
</evidence>
<dbReference type="Gene3D" id="3.40.50.1100">
    <property type="match status" value="2"/>
</dbReference>
<dbReference type="OrthoDB" id="10050244at2759"/>
<dbReference type="FunFam" id="3.40.50.1100:FF:000001">
    <property type="entry name" value="Tryptophan synthase beta chain"/>
    <property type="match status" value="1"/>
</dbReference>
<dbReference type="AlphaFoldDB" id="A0A8H3W4Z0"/>
<dbReference type="PROSITE" id="PS00168">
    <property type="entry name" value="TRP_SYNTHASE_BETA"/>
    <property type="match status" value="1"/>
</dbReference>
<comment type="cofactor">
    <cofactor evidence="1 13">
        <name>pyridoxal 5'-phosphate</name>
        <dbReference type="ChEBI" id="CHEBI:597326"/>
    </cofactor>
</comment>
<keyword evidence="9 13" id="KW-0663">Pyridoxal phosphate</keyword>
<evidence type="ECO:0000256" key="12">
    <source>
        <dbReference type="ARBA" id="ARBA00049047"/>
    </source>
</evidence>
<dbReference type="InterPro" id="IPR006653">
    <property type="entry name" value="Trp_synth_b_CS"/>
</dbReference>
<dbReference type="EMBL" id="WOWK01000112">
    <property type="protein sequence ID" value="KAF0318317.1"/>
    <property type="molecule type" value="Genomic_DNA"/>
</dbReference>
<evidence type="ECO:0000256" key="5">
    <source>
        <dbReference type="ARBA" id="ARBA00012043"/>
    </source>
</evidence>
<dbReference type="GO" id="GO:0004834">
    <property type="term" value="F:tryptophan synthase activity"/>
    <property type="evidence" value="ECO:0007669"/>
    <property type="project" value="UniProtKB-EC"/>
</dbReference>
<evidence type="ECO:0000256" key="3">
    <source>
        <dbReference type="ARBA" id="ARBA00005761"/>
    </source>
</evidence>
<organism evidence="15 16">
    <name type="scientific">Colletotrichum asianum</name>
    <dbReference type="NCBI Taxonomy" id="702518"/>
    <lineage>
        <taxon>Eukaryota</taxon>
        <taxon>Fungi</taxon>
        <taxon>Dikarya</taxon>
        <taxon>Ascomycota</taxon>
        <taxon>Pezizomycotina</taxon>
        <taxon>Sordariomycetes</taxon>
        <taxon>Hypocreomycetidae</taxon>
        <taxon>Glomerellales</taxon>
        <taxon>Glomerellaceae</taxon>
        <taxon>Colletotrichum</taxon>
        <taxon>Colletotrichum gloeosporioides species complex</taxon>
    </lineage>
</organism>
<evidence type="ECO:0000313" key="15">
    <source>
        <dbReference type="EMBL" id="KAF0318317.1"/>
    </source>
</evidence>
<name>A0A8H3W4Z0_9PEZI</name>
<dbReference type="InterPro" id="IPR011060">
    <property type="entry name" value="RibuloseP-bd_barrel"/>
</dbReference>
<dbReference type="GO" id="GO:0005737">
    <property type="term" value="C:cytoplasm"/>
    <property type="evidence" value="ECO:0007669"/>
    <property type="project" value="TreeGrafter"/>
</dbReference>
<comment type="similarity">
    <text evidence="4">In the N-terminal section; belongs to the TrpA family.</text>
</comment>